<name>A0A101NU18_9ACTN</name>
<dbReference type="InterPro" id="IPR051198">
    <property type="entry name" value="BchE-like"/>
</dbReference>
<dbReference type="AlphaFoldDB" id="A0A101NU18"/>
<dbReference type="InterPro" id="IPR034533">
    <property type="entry name" value="Paromamine_deoxygenase"/>
</dbReference>
<comment type="cofactor">
    <cofactor evidence="1">
        <name>[4Fe-4S] cluster</name>
        <dbReference type="ChEBI" id="CHEBI:49883"/>
    </cofactor>
</comment>
<dbReference type="PROSITE" id="PS51918">
    <property type="entry name" value="RADICAL_SAM"/>
    <property type="match status" value="1"/>
</dbReference>
<keyword evidence="4" id="KW-0408">Iron</keyword>
<evidence type="ECO:0000259" key="6">
    <source>
        <dbReference type="PROSITE" id="PS51918"/>
    </source>
</evidence>
<dbReference type="PANTHER" id="PTHR43409">
    <property type="entry name" value="ANAEROBIC MAGNESIUM-PROTOPORPHYRIN IX MONOMETHYL ESTER CYCLASE-RELATED"/>
    <property type="match status" value="1"/>
</dbReference>
<reference evidence="7 8" key="1">
    <citation type="submission" date="2015-10" db="EMBL/GenBank/DDBJ databases">
        <title>Draft genome sequence of Streptomyces yokosukanensis DSM 40224, type strain for the species Streptomyces yokosukanensis.</title>
        <authorList>
            <person name="Ruckert C."/>
            <person name="Winkler A."/>
            <person name="Kalinowski J."/>
            <person name="Kampfer P."/>
            <person name="Glaeser S."/>
        </authorList>
    </citation>
    <scope>NUCLEOTIDE SEQUENCE [LARGE SCALE GENOMIC DNA]</scope>
    <source>
        <strain evidence="7 8">DSM 40224</strain>
    </source>
</reference>
<protein>
    <recommendedName>
        <fullName evidence="6">Radical SAM core domain-containing protein</fullName>
    </recommendedName>
</protein>
<keyword evidence="3" id="KW-0479">Metal-binding</keyword>
<dbReference type="InterPro" id="IPR058240">
    <property type="entry name" value="rSAM_sf"/>
</dbReference>
<feature type="domain" description="Radical SAM core" evidence="6">
    <location>
        <begin position="210"/>
        <end position="438"/>
    </location>
</feature>
<dbReference type="NCBIfam" id="NF033070">
    <property type="entry name" value="rSAM_AprD4"/>
    <property type="match status" value="1"/>
</dbReference>
<evidence type="ECO:0000256" key="3">
    <source>
        <dbReference type="ARBA" id="ARBA00022723"/>
    </source>
</evidence>
<evidence type="ECO:0000313" key="7">
    <source>
        <dbReference type="EMBL" id="KUM99107.1"/>
    </source>
</evidence>
<dbReference type="PANTHER" id="PTHR43409:SF16">
    <property type="entry name" value="SLR0320 PROTEIN"/>
    <property type="match status" value="1"/>
</dbReference>
<dbReference type="GO" id="GO:0003824">
    <property type="term" value="F:catalytic activity"/>
    <property type="evidence" value="ECO:0007669"/>
    <property type="project" value="InterPro"/>
</dbReference>
<dbReference type="SFLD" id="SFLDG01082">
    <property type="entry name" value="B12-binding_domain_containing"/>
    <property type="match status" value="1"/>
</dbReference>
<dbReference type="Proteomes" id="UP000053127">
    <property type="component" value="Unassembled WGS sequence"/>
</dbReference>
<proteinExistence type="predicted"/>
<evidence type="ECO:0000256" key="4">
    <source>
        <dbReference type="ARBA" id="ARBA00023004"/>
    </source>
</evidence>
<dbReference type="OrthoDB" id="5298546at2"/>
<dbReference type="InterPro" id="IPR034466">
    <property type="entry name" value="Methyltransferase_Class_B"/>
</dbReference>
<dbReference type="InterPro" id="IPR006638">
    <property type="entry name" value="Elp3/MiaA/NifB-like_rSAM"/>
</dbReference>
<dbReference type="SFLD" id="SFLDF00568">
    <property type="entry name" value="paromamine_deoxygenase"/>
    <property type="match status" value="1"/>
</dbReference>
<dbReference type="GO" id="GO:0005829">
    <property type="term" value="C:cytosol"/>
    <property type="evidence" value="ECO:0007669"/>
    <property type="project" value="TreeGrafter"/>
</dbReference>
<evidence type="ECO:0000256" key="1">
    <source>
        <dbReference type="ARBA" id="ARBA00001966"/>
    </source>
</evidence>
<keyword evidence="8" id="KW-1185">Reference proteome</keyword>
<dbReference type="SFLD" id="SFLDS00029">
    <property type="entry name" value="Radical_SAM"/>
    <property type="match status" value="1"/>
</dbReference>
<evidence type="ECO:0000313" key="8">
    <source>
        <dbReference type="Proteomes" id="UP000053127"/>
    </source>
</evidence>
<dbReference type="GO" id="GO:0051539">
    <property type="term" value="F:4 iron, 4 sulfur cluster binding"/>
    <property type="evidence" value="ECO:0007669"/>
    <property type="project" value="UniProtKB-KW"/>
</dbReference>
<dbReference type="GO" id="GO:0046872">
    <property type="term" value="F:metal ion binding"/>
    <property type="evidence" value="ECO:0007669"/>
    <property type="project" value="UniProtKB-KW"/>
</dbReference>
<keyword evidence="2" id="KW-0949">S-adenosyl-L-methionine</keyword>
<organism evidence="7 8">
    <name type="scientific">Streptomyces yokosukanensis</name>
    <dbReference type="NCBI Taxonomy" id="67386"/>
    <lineage>
        <taxon>Bacteria</taxon>
        <taxon>Bacillati</taxon>
        <taxon>Actinomycetota</taxon>
        <taxon>Actinomycetes</taxon>
        <taxon>Kitasatosporales</taxon>
        <taxon>Streptomycetaceae</taxon>
        <taxon>Streptomyces</taxon>
    </lineage>
</organism>
<sequence length="484" mass="52611">MADDTEAAGREAAQRVLLVSPKTSFGPKLQRTYAGGLGTVNPGERNVLPPLDLLRIAGVLRAAGCVPRIVDEEVDGPLPPLADARGGRGEADMVICQVSLAAMREDVRRLTEFAAAGLRTFAYSSIRGHDQWQEILTTSGCEAVILPEAIPSLGHLVEARATGALAIPGLITAGTARDPGRLPHVYGDLADEPLPARDLVDHRRYVFPALPGERITTMNASFGCPYPCGFYCPYPLGEGKKVRAYPVERIAAEFEQCAQLGITAVVFRDPVFTFERRRTVALCEAVKKAGSGIRWWCETRIDRLDEELIRVMVDAGCVGVEVGVESGDTRMHDTAVRKRLGLDTVRAFHRTARQTGLNMLFLLLFGLPGETRQSIANTLEFILELGLASEEFNVGVITPYPGTALHALALDRGWIRGDQDQFTSFDVVMRTDELTEDDLTEALALTEELHRINGGCAPAEALAAYRSRVRNWAGTTPAPHGRSA</sequence>
<keyword evidence="5" id="KW-0411">Iron-sulfur</keyword>
<gene>
    <name evidence="7" type="ORF">AQI95_40695</name>
</gene>
<dbReference type="EMBL" id="LMWN01000068">
    <property type="protein sequence ID" value="KUM99107.1"/>
    <property type="molecule type" value="Genomic_DNA"/>
</dbReference>
<evidence type="ECO:0000256" key="2">
    <source>
        <dbReference type="ARBA" id="ARBA00022691"/>
    </source>
</evidence>
<dbReference type="Gene3D" id="3.20.20.70">
    <property type="entry name" value="Aldolase class I"/>
    <property type="match status" value="1"/>
</dbReference>
<dbReference type="SFLD" id="SFLDG01123">
    <property type="entry name" value="methyltransferase_(Class_B)"/>
    <property type="match status" value="1"/>
</dbReference>
<dbReference type="InterPro" id="IPR007197">
    <property type="entry name" value="rSAM"/>
</dbReference>
<dbReference type="InterPro" id="IPR013785">
    <property type="entry name" value="Aldolase_TIM"/>
</dbReference>
<dbReference type="STRING" id="67386.AQI95_40695"/>
<dbReference type="Pfam" id="PF04055">
    <property type="entry name" value="Radical_SAM"/>
    <property type="match status" value="1"/>
</dbReference>
<dbReference type="RefSeq" id="WP_067136034.1">
    <property type="nucleotide sequence ID" value="NZ_JBFACD010000015.1"/>
</dbReference>
<evidence type="ECO:0000256" key="5">
    <source>
        <dbReference type="ARBA" id="ARBA00023014"/>
    </source>
</evidence>
<accession>A0A101NU18</accession>
<dbReference type="SMART" id="SM00729">
    <property type="entry name" value="Elp3"/>
    <property type="match status" value="1"/>
</dbReference>
<comment type="caution">
    <text evidence="7">The sequence shown here is derived from an EMBL/GenBank/DDBJ whole genome shotgun (WGS) entry which is preliminary data.</text>
</comment>
<dbReference type="SUPFAM" id="SSF102114">
    <property type="entry name" value="Radical SAM enzymes"/>
    <property type="match status" value="1"/>
</dbReference>